<dbReference type="SUPFAM" id="SSF46966">
    <property type="entry name" value="Spectrin repeat"/>
    <property type="match status" value="3"/>
</dbReference>
<name>A0ABM1F8R3_PRICU</name>
<dbReference type="Pfam" id="PF00435">
    <property type="entry name" value="Spectrin"/>
    <property type="match status" value="2"/>
</dbReference>
<dbReference type="InterPro" id="IPR050774">
    <property type="entry name" value="KCMF1/Dystrophin"/>
</dbReference>
<dbReference type="Gene3D" id="1.20.58.60">
    <property type="match status" value="3"/>
</dbReference>
<evidence type="ECO:0000256" key="1">
    <source>
        <dbReference type="ARBA" id="ARBA00004413"/>
    </source>
</evidence>
<evidence type="ECO:0000256" key="4">
    <source>
        <dbReference type="ARBA" id="ARBA00022837"/>
    </source>
</evidence>
<keyword evidence="7" id="KW-1185">Reference proteome</keyword>
<protein>
    <submittedName>
        <fullName evidence="8">Dystonin-like</fullName>
    </submittedName>
</protein>
<dbReference type="PANTHER" id="PTHR12268:SF14">
    <property type="entry name" value="DYSTROPHIN-1"/>
    <property type="match status" value="1"/>
</dbReference>
<comment type="subcellular location">
    <subcellularLocation>
        <location evidence="1">Cell membrane</location>
        <topology evidence="1">Peripheral membrane protein</topology>
        <orientation evidence="1">Cytoplasmic side</orientation>
    </subcellularLocation>
    <subcellularLocation>
        <location evidence="2">Cytoplasm</location>
    </subcellularLocation>
</comment>
<dbReference type="SMART" id="SM00150">
    <property type="entry name" value="SPEC"/>
    <property type="match status" value="2"/>
</dbReference>
<dbReference type="InterPro" id="IPR002017">
    <property type="entry name" value="Spectrin_repeat"/>
</dbReference>
<organism evidence="7 8">
    <name type="scientific">Priapulus caudatus</name>
    <name type="common">Priapulid worm</name>
    <dbReference type="NCBI Taxonomy" id="37621"/>
    <lineage>
        <taxon>Eukaryota</taxon>
        <taxon>Metazoa</taxon>
        <taxon>Ecdysozoa</taxon>
        <taxon>Scalidophora</taxon>
        <taxon>Priapulida</taxon>
        <taxon>Priapulimorpha</taxon>
        <taxon>Priapulimorphida</taxon>
        <taxon>Priapulidae</taxon>
        <taxon>Priapulus</taxon>
    </lineage>
</organism>
<evidence type="ECO:0000256" key="5">
    <source>
        <dbReference type="ARBA" id="ARBA00023212"/>
    </source>
</evidence>
<dbReference type="Proteomes" id="UP000695022">
    <property type="component" value="Unplaced"/>
</dbReference>
<dbReference type="RefSeq" id="XP_014680834.1">
    <property type="nucleotide sequence ID" value="XM_014825348.1"/>
</dbReference>
<dbReference type="GeneID" id="106820777"/>
<evidence type="ECO:0000256" key="2">
    <source>
        <dbReference type="ARBA" id="ARBA00004496"/>
    </source>
</evidence>
<evidence type="ECO:0000313" key="7">
    <source>
        <dbReference type="Proteomes" id="UP000695022"/>
    </source>
</evidence>
<keyword evidence="5" id="KW-0206">Cytoskeleton</keyword>
<evidence type="ECO:0000313" key="8">
    <source>
        <dbReference type="RefSeq" id="XP_014680834.1"/>
    </source>
</evidence>
<keyword evidence="4" id="KW-0106">Calcium</keyword>
<reference evidence="8" key="1">
    <citation type="submission" date="2025-08" db="UniProtKB">
        <authorList>
            <consortium name="RefSeq"/>
        </authorList>
    </citation>
    <scope>IDENTIFICATION</scope>
</reference>
<gene>
    <name evidence="8" type="primary">LOC106820777</name>
</gene>
<dbReference type="PANTHER" id="PTHR12268">
    <property type="entry name" value="E3 UBIQUITIN-PROTEIN LIGASE KCMF1"/>
    <property type="match status" value="1"/>
</dbReference>
<accession>A0ABM1F8R3</accession>
<proteinExistence type="predicted"/>
<dbReference type="InterPro" id="IPR018159">
    <property type="entry name" value="Spectrin/alpha-actinin"/>
</dbReference>
<evidence type="ECO:0000256" key="6">
    <source>
        <dbReference type="SAM" id="Coils"/>
    </source>
</evidence>
<sequence>MSVLGPIATEPGMLNNQTQQVKVLQDDFKDWDAQLQQLNESGETVLDKLQAGSPEALLIADQMAAINQHWDDVQGRLDERDQLLDGALVASTDFHESVSALHDWLNAVEVRLEEGEATDDTAQQLAMLKDFVGARLLSGHLSGQRARQRLRTSAAAAKKPFKDCTERFYKRKQELSSVVKAGEHFDELCSQMELWLADSDRRLGDDFQLSGRAEKLSEQLADHVPLHREISSRENEIQALLVKGQLMADQASPTVKEHVEDKINDLRSHWDDVLARSGQRRDKLQQATTQSGKFALAVELLLPWLARSEKRLRELQTTSLTRADAQKQLQETQAFHKEVMKKTKEFDNVVSLGSGFLAMCDCD</sequence>
<keyword evidence="6" id="KW-0175">Coiled coil</keyword>
<feature type="non-terminal residue" evidence="8">
    <location>
        <position position="363"/>
    </location>
</feature>
<keyword evidence="3" id="KW-0963">Cytoplasm</keyword>
<feature type="coiled-coil region" evidence="6">
    <location>
        <begin position="14"/>
        <end position="41"/>
    </location>
</feature>
<dbReference type="CDD" id="cd00176">
    <property type="entry name" value="SPEC"/>
    <property type="match status" value="1"/>
</dbReference>
<evidence type="ECO:0000256" key="3">
    <source>
        <dbReference type="ARBA" id="ARBA00022490"/>
    </source>
</evidence>